<evidence type="ECO:0000313" key="4">
    <source>
        <dbReference type="Proteomes" id="UP000255050"/>
    </source>
</evidence>
<dbReference type="PANTHER" id="PTHR43586:SF8">
    <property type="entry name" value="CYSTEINE DESULFURASE 1, CHLOROPLASTIC"/>
    <property type="match status" value="1"/>
</dbReference>
<dbReference type="Gene3D" id="3.40.640.10">
    <property type="entry name" value="Type I PLP-dependent aspartate aminotransferase-like (Major domain)"/>
    <property type="match status" value="1"/>
</dbReference>
<proteinExistence type="predicted"/>
<gene>
    <name evidence="3" type="primary">csdA_2</name>
    <name evidence="3" type="ORF">NCTC11694_05521</name>
</gene>
<evidence type="ECO:0000313" key="3">
    <source>
        <dbReference type="EMBL" id="STR44221.1"/>
    </source>
</evidence>
<dbReference type="Pfam" id="PF00266">
    <property type="entry name" value="Aminotran_5"/>
    <property type="match status" value="1"/>
</dbReference>
<dbReference type="EMBL" id="UGJR01000002">
    <property type="protein sequence ID" value="STR44221.1"/>
    <property type="molecule type" value="Genomic_DNA"/>
</dbReference>
<dbReference type="InterPro" id="IPR000192">
    <property type="entry name" value="Aminotrans_V_dom"/>
</dbReference>
<feature type="domain" description="Aminotransferase class V" evidence="2">
    <location>
        <begin position="21"/>
        <end position="94"/>
    </location>
</feature>
<dbReference type="AlphaFoldDB" id="A0A7H4M745"/>
<name>A0A7H4M745_9ENTR</name>
<dbReference type="Gene3D" id="3.90.1150.10">
    <property type="entry name" value="Aspartate Aminotransferase, domain 1"/>
    <property type="match status" value="1"/>
</dbReference>
<keyword evidence="1" id="KW-0663">Pyridoxal phosphate</keyword>
<comment type="caution">
    <text evidence="3">The sequence shown here is derived from an EMBL/GenBank/DDBJ whole genome shotgun (WGS) entry which is preliminary data.</text>
</comment>
<sequence>MNAFNPVQFRAQFPALADAGVYLDSAATTLKPLAVIEASDQFYRLSAGNVHRSQFATARQLTERYENARERVATLINAPSGQDIVWTRGTTEAI</sequence>
<reference evidence="3 4" key="1">
    <citation type="submission" date="2018-06" db="EMBL/GenBank/DDBJ databases">
        <authorList>
            <consortium name="Pathogen Informatics"/>
            <person name="Doyle S."/>
        </authorList>
    </citation>
    <scope>NUCLEOTIDE SEQUENCE [LARGE SCALE GENOMIC DNA]</scope>
    <source>
        <strain evidence="3 4">NCTC11694</strain>
    </source>
</reference>
<dbReference type="SUPFAM" id="SSF53383">
    <property type="entry name" value="PLP-dependent transferases"/>
    <property type="match status" value="1"/>
</dbReference>
<accession>A0A7H4M745</accession>
<evidence type="ECO:0000259" key="2">
    <source>
        <dbReference type="Pfam" id="PF00266"/>
    </source>
</evidence>
<dbReference type="InterPro" id="IPR015421">
    <property type="entry name" value="PyrdxlP-dep_Trfase_major"/>
</dbReference>
<dbReference type="GO" id="GO:0016829">
    <property type="term" value="F:lyase activity"/>
    <property type="evidence" value="ECO:0007669"/>
    <property type="project" value="UniProtKB-KW"/>
</dbReference>
<dbReference type="PANTHER" id="PTHR43586">
    <property type="entry name" value="CYSTEINE DESULFURASE"/>
    <property type="match status" value="1"/>
</dbReference>
<organism evidence="3 4">
    <name type="scientific">Klebsiella michiganensis</name>
    <dbReference type="NCBI Taxonomy" id="1134687"/>
    <lineage>
        <taxon>Bacteria</taxon>
        <taxon>Pseudomonadati</taxon>
        <taxon>Pseudomonadota</taxon>
        <taxon>Gammaproteobacteria</taxon>
        <taxon>Enterobacterales</taxon>
        <taxon>Enterobacteriaceae</taxon>
        <taxon>Klebsiella/Raoultella group</taxon>
        <taxon>Klebsiella</taxon>
    </lineage>
</organism>
<protein>
    <submittedName>
        <fullName evidence="3">Cysteine desulfurase CsdA-CsdE</fullName>
        <ecNumber evidence="3">4.4.1.-</ecNumber>
    </submittedName>
</protein>
<dbReference type="EC" id="4.4.1.-" evidence="3"/>
<dbReference type="Proteomes" id="UP000255050">
    <property type="component" value="Unassembled WGS sequence"/>
</dbReference>
<keyword evidence="3" id="KW-0456">Lyase</keyword>
<evidence type="ECO:0000256" key="1">
    <source>
        <dbReference type="ARBA" id="ARBA00022898"/>
    </source>
</evidence>
<dbReference type="InterPro" id="IPR015424">
    <property type="entry name" value="PyrdxlP-dep_Trfase"/>
</dbReference>
<dbReference type="InterPro" id="IPR015422">
    <property type="entry name" value="PyrdxlP-dep_Trfase_small"/>
</dbReference>